<evidence type="ECO:0000313" key="1">
    <source>
        <dbReference type="EMBL" id="EFY06330.1"/>
    </source>
</evidence>
<keyword evidence="2" id="KW-1185">Reference proteome</keyword>
<evidence type="ECO:0000313" key="2">
    <source>
        <dbReference type="Proteomes" id="UP000018458"/>
    </source>
</evidence>
<accession>E8LMB8</accession>
<dbReference type="Proteomes" id="UP000018458">
    <property type="component" value="Unassembled WGS sequence"/>
</dbReference>
<dbReference type="AlphaFoldDB" id="E8LMB8"/>
<dbReference type="HOGENOM" id="CLU_3012607_0_0_6"/>
<comment type="caution">
    <text evidence="1">The sequence shown here is derived from an EMBL/GenBank/DDBJ whole genome shotgun (WGS) entry which is preliminary data.</text>
</comment>
<dbReference type="STRING" id="762983.HMPREF9444_01904"/>
<organism evidence="1 2">
    <name type="scientific">Succinatimonas hippei (strain DSM 22608 / JCM 16073 / KCTC 15190 / YIT 12066)</name>
    <dbReference type="NCBI Taxonomy" id="762983"/>
    <lineage>
        <taxon>Bacteria</taxon>
        <taxon>Pseudomonadati</taxon>
        <taxon>Pseudomonadota</taxon>
        <taxon>Gammaproteobacteria</taxon>
        <taxon>Aeromonadales</taxon>
        <taxon>Succinivibrionaceae</taxon>
        <taxon>Succinatimonas</taxon>
    </lineage>
</organism>
<name>E8LMB8_SUCHY</name>
<gene>
    <name evidence="1" type="ORF">HMPREF9444_01904</name>
</gene>
<sequence>MRYGKVPIQGNKRNFYTKELLKGCAIGYACKQGRDGTVTGKRFQALGNFSIAKNNP</sequence>
<reference evidence="1 2" key="1">
    <citation type="submission" date="2011-01" db="EMBL/GenBank/DDBJ databases">
        <authorList>
            <person name="Weinstock G."/>
            <person name="Sodergren E."/>
            <person name="Clifton S."/>
            <person name="Fulton L."/>
            <person name="Fulton B."/>
            <person name="Courtney L."/>
            <person name="Fronick C."/>
            <person name="Harrison M."/>
            <person name="Strong C."/>
            <person name="Farmer C."/>
            <person name="Delahaunty K."/>
            <person name="Markovic C."/>
            <person name="Hall O."/>
            <person name="Minx P."/>
            <person name="Tomlinson C."/>
            <person name="Mitreva M."/>
            <person name="Hou S."/>
            <person name="Chen J."/>
            <person name="Wollam A."/>
            <person name="Pepin K.H."/>
            <person name="Johnson M."/>
            <person name="Bhonagiri V."/>
            <person name="Zhang X."/>
            <person name="Suruliraj S."/>
            <person name="Warren W."/>
            <person name="Chinwalla A."/>
            <person name="Mardis E.R."/>
            <person name="Wilson R.K."/>
        </authorList>
    </citation>
    <scope>NUCLEOTIDE SEQUENCE [LARGE SCALE GENOMIC DNA]</scope>
    <source>
        <strain evidence="2">DSM 22608 / JCM 16073 / KCTC 15190 / YIT 12066</strain>
    </source>
</reference>
<dbReference type="EMBL" id="AEVO01000132">
    <property type="protein sequence ID" value="EFY06330.1"/>
    <property type="molecule type" value="Genomic_DNA"/>
</dbReference>
<protein>
    <submittedName>
        <fullName evidence="1">Uncharacterized protein</fullName>
    </submittedName>
</protein>
<proteinExistence type="predicted"/>